<dbReference type="Proteomes" id="UP000016924">
    <property type="component" value="Unassembled WGS sequence"/>
</dbReference>
<reference evidence="2" key="1">
    <citation type="submission" date="2012-06" db="EMBL/GenBank/DDBJ databases">
        <title>The genome sequence of Coniosporium apollinis CBS 100218.</title>
        <authorList>
            <consortium name="The Broad Institute Genome Sequencing Platform"/>
            <person name="Cuomo C."/>
            <person name="Gorbushina A."/>
            <person name="Noack S."/>
            <person name="Walker B."/>
            <person name="Young S.K."/>
            <person name="Zeng Q."/>
            <person name="Gargeya S."/>
            <person name="Fitzgerald M."/>
            <person name="Haas B."/>
            <person name="Abouelleil A."/>
            <person name="Alvarado L."/>
            <person name="Arachchi H.M."/>
            <person name="Berlin A.M."/>
            <person name="Chapman S.B."/>
            <person name="Goldberg J."/>
            <person name="Griggs A."/>
            <person name="Gujja S."/>
            <person name="Hansen M."/>
            <person name="Howarth C."/>
            <person name="Imamovic A."/>
            <person name="Larimer J."/>
            <person name="McCowan C."/>
            <person name="Montmayeur A."/>
            <person name="Murphy C."/>
            <person name="Neiman D."/>
            <person name="Pearson M."/>
            <person name="Priest M."/>
            <person name="Roberts A."/>
            <person name="Saif S."/>
            <person name="Shea T."/>
            <person name="Sisk P."/>
            <person name="Sykes S."/>
            <person name="Wortman J."/>
            <person name="Nusbaum C."/>
            <person name="Birren B."/>
        </authorList>
    </citation>
    <scope>NUCLEOTIDE SEQUENCE [LARGE SCALE GENOMIC DNA]</scope>
    <source>
        <strain evidence="2">CBS 100218</strain>
    </source>
</reference>
<keyword evidence="2" id="KW-1185">Reference proteome</keyword>
<name>R7YM98_CONA1</name>
<dbReference type="EMBL" id="JH767561">
    <property type="protein sequence ID" value="EON62993.1"/>
    <property type="molecule type" value="Genomic_DNA"/>
</dbReference>
<gene>
    <name evidence="1" type="ORF">W97_02219</name>
</gene>
<dbReference type="AlphaFoldDB" id="R7YM98"/>
<sequence>MTAAKSAARAENYKKFLKHAAESCSDLQELRNFVFKPFVPLLGCTARTSLVEIGSRCASNQTFNMQALRSREADPETIARLGGAFELDPQLFADYLDDAPWYRIASVSKHLPPLRSIKARQSFIRLRFIEPMEMESGRDTDSVYSFMYAEEKGG</sequence>
<evidence type="ECO:0000313" key="1">
    <source>
        <dbReference type="EMBL" id="EON62993.1"/>
    </source>
</evidence>
<dbReference type="OrthoDB" id="5428055at2759"/>
<evidence type="ECO:0000313" key="2">
    <source>
        <dbReference type="Proteomes" id="UP000016924"/>
    </source>
</evidence>
<dbReference type="HOGENOM" id="CLU_1704130_0_0_1"/>
<dbReference type="RefSeq" id="XP_007778310.1">
    <property type="nucleotide sequence ID" value="XM_007780120.1"/>
</dbReference>
<proteinExistence type="predicted"/>
<accession>R7YM98</accession>
<organism evidence="1 2">
    <name type="scientific">Coniosporium apollinis (strain CBS 100218)</name>
    <name type="common">Rock-inhabiting black yeast</name>
    <dbReference type="NCBI Taxonomy" id="1168221"/>
    <lineage>
        <taxon>Eukaryota</taxon>
        <taxon>Fungi</taxon>
        <taxon>Dikarya</taxon>
        <taxon>Ascomycota</taxon>
        <taxon>Pezizomycotina</taxon>
        <taxon>Dothideomycetes</taxon>
        <taxon>Dothideomycetes incertae sedis</taxon>
        <taxon>Coniosporium</taxon>
    </lineage>
</organism>
<protein>
    <submittedName>
        <fullName evidence="1">Uncharacterized protein</fullName>
    </submittedName>
</protein>
<dbReference type="GeneID" id="19899530"/>